<dbReference type="SUPFAM" id="SSF52980">
    <property type="entry name" value="Restriction endonuclease-like"/>
    <property type="match status" value="1"/>
</dbReference>
<dbReference type="InterPro" id="IPR011856">
    <property type="entry name" value="tRNA_endonuc-like_dom_sf"/>
</dbReference>
<organism evidence="3 4">
    <name type="scientific">Igneacidithiobacillus copahuensis</name>
    <dbReference type="NCBI Taxonomy" id="2724909"/>
    <lineage>
        <taxon>Bacteria</taxon>
        <taxon>Pseudomonadati</taxon>
        <taxon>Pseudomonadota</taxon>
        <taxon>Acidithiobacillia</taxon>
        <taxon>Acidithiobacillales</taxon>
        <taxon>Acidithiobacillaceae</taxon>
        <taxon>Igneacidithiobacillus</taxon>
    </lineage>
</organism>
<sequence length="121" mass="14220">MPSPTQRIGQWHEDRAQGLLRERGMRVLERNFRCRLGEIDLIAQDRDSLVFIEVRSRSHDRQGNAAASIGPRKQQRIIRAAQFFLLRHVQYQSWPCRFDVVSFDGEEEGEWIRDAFQVPSP</sequence>
<dbReference type="InterPro" id="IPR003509">
    <property type="entry name" value="UPF0102_YraN-like"/>
</dbReference>
<dbReference type="CDD" id="cd20736">
    <property type="entry name" value="PoNe_Nuclease"/>
    <property type="match status" value="1"/>
</dbReference>
<evidence type="ECO:0000256" key="1">
    <source>
        <dbReference type="ARBA" id="ARBA00006738"/>
    </source>
</evidence>
<dbReference type="Proteomes" id="UP001197378">
    <property type="component" value="Unassembled WGS sequence"/>
</dbReference>
<dbReference type="NCBIfam" id="TIGR00252">
    <property type="entry name" value="YraN family protein"/>
    <property type="match status" value="1"/>
</dbReference>
<comment type="caution">
    <text evidence="3">The sequence shown here is derived from an EMBL/GenBank/DDBJ whole genome shotgun (WGS) entry which is preliminary data.</text>
</comment>
<evidence type="ECO:0000313" key="3">
    <source>
        <dbReference type="EMBL" id="MBU2787135.1"/>
    </source>
</evidence>
<dbReference type="HAMAP" id="MF_00048">
    <property type="entry name" value="UPF0102"/>
    <property type="match status" value="1"/>
</dbReference>
<protein>
    <recommendedName>
        <fullName evidence="2">UPF0102 protein HFQ13_02725</fullName>
    </recommendedName>
</protein>
<evidence type="ECO:0000313" key="4">
    <source>
        <dbReference type="Proteomes" id="UP001197378"/>
    </source>
</evidence>
<evidence type="ECO:0000256" key="2">
    <source>
        <dbReference type="HAMAP-Rule" id="MF_00048"/>
    </source>
</evidence>
<gene>
    <name evidence="3" type="ORF">HFQ13_02725</name>
</gene>
<comment type="similarity">
    <text evidence="1 2">Belongs to the UPF0102 family.</text>
</comment>
<dbReference type="GO" id="GO:0003676">
    <property type="term" value="F:nucleic acid binding"/>
    <property type="evidence" value="ECO:0007669"/>
    <property type="project" value="InterPro"/>
</dbReference>
<dbReference type="NCBIfam" id="NF009150">
    <property type="entry name" value="PRK12497.1-3"/>
    <property type="match status" value="1"/>
</dbReference>
<dbReference type="PANTHER" id="PTHR34039">
    <property type="entry name" value="UPF0102 PROTEIN YRAN"/>
    <property type="match status" value="1"/>
</dbReference>
<keyword evidence="4" id="KW-1185">Reference proteome</keyword>
<dbReference type="Gene3D" id="3.40.1350.10">
    <property type="match status" value="1"/>
</dbReference>
<name>A0AAE2YN07_9PROT</name>
<dbReference type="PANTHER" id="PTHR34039:SF1">
    <property type="entry name" value="UPF0102 PROTEIN YRAN"/>
    <property type="match status" value="1"/>
</dbReference>
<accession>A0AAE2YN07</accession>
<proteinExistence type="inferred from homology"/>
<dbReference type="InterPro" id="IPR011335">
    <property type="entry name" value="Restrct_endonuc-II-like"/>
</dbReference>
<dbReference type="Pfam" id="PF02021">
    <property type="entry name" value="UPF0102"/>
    <property type="match status" value="1"/>
</dbReference>
<dbReference type="RefSeq" id="WP_215872196.1">
    <property type="nucleotide sequence ID" value="NZ_JAAXYO010000036.1"/>
</dbReference>
<dbReference type="AlphaFoldDB" id="A0AAE2YN07"/>
<reference evidence="3" key="1">
    <citation type="journal article" date="2021" name="ISME J.">
        <title>Genomic evolution of the class Acidithiobacillia: deep-branching Proteobacteria living in extreme acidic conditions.</title>
        <authorList>
            <person name="Moya-Beltran A."/>
            <person name="Beard S."/>
            <person name="Rojas-Villalobos C."/>
            <person name="Issotta F."/>
            <person name="Gallardo Y."/>
            <person name="Ulloa R."/>
            <person name="Giaveno A."/>
            <person name="Degli Esposti M."/>
            <person name="Johnson D.B."/>
            <person name="Quatrini R."/>
        </authorList>
    </citation>
    <scope>NUCLEOTIDE SEQUENCE</scope>
    <source>
        <strain evidence="3">VAN18-1</strain>
    </source>
</reference>
<dbReference type="EMBL" id="JAAXYO010000036">
    <property type="protein sequence ID" value="MBU2787135.1"/>
    <property type="molecule type" value="Genomic_DNA"/>
</dbReference>